<keyword evidence="4" id="KW-1185">Reference proteome</keyword>
<keyword evidence="2" id="KW-0812">Transmembrane</keyword>
<feature type="transmembrane region" description="Helical" evidence="2">
    <location>
        <begin position="263"/>
        <end position="280"/>
    </location>
</feature>
<dbReference type="STRING" id="1072256.CUTER_03490"/>
<feature type="compositionally biased region" description="Acidic residues" evidence="1">
    <location>
        <begin position="109"/>
        <end position="128"/>
    </location>
</feature>
<dbReference type="InterPro" id="IPR053779">
    <property type="entry name" value="GlpR"/>
</dbReference>
<protein>
    <submittedName>
        <fullName evidence="3">Uncharacterized protein</fullName>
    </submittedName>
</protein>
<name>A0A0G3HBD3_9CORY</name>
<accession>A0A0G3HBD3</accession>
<feature type="transmembrane region" description="Helical" evidence="2">
    <location>
        <begin position="237"/>
        <end position="257"/>
    </location>
</feature>
<keyword evidence="2" id="KW-0472">Membrane</keyword>
<dbReference type="RefSeq" id="WP_047259245.1">
    <property type="nucleotide sequence ID" value="NZ_CP011546.1"/>
</dbReference>
<feature type="transmembrane region" description="Helical" evidence="2">
    <location>
        <begin position="6"/>
        <end position="23"/>
    </location>
</feature>
<dbReference type="EMBL" id="CP011546">
    <property type="protein sequence ID" value="AKK10706.1"/>
    <property type="molecule type" value="Genomic_DNA"/>
</dbReference>
<evidence type="ECO:0000256" key="1">
    <source>
        <dbReference type="SAM" id="MobiDB-lite"/>
    </source>
</evidence>
<proteinExistence type="predicted"/>
<dbReference type="KEGG" id="cut:CUTER_03490"/>
<organism evidence="3 4">
    <name type="scientific">Corynebacterium uterequi</name>
    <dbReference type="NCBI Taxonomy" id="1072256"/>
    <lineage>
        <taxon>Bacteria</taxon>
        <taxon>Bacillati</taxon>
        <taxon>Actinomycetota</taxon>
        <taxon>Actinomycetes</taxon>
        <taxon>Mycobacteriales</taxon>
        <taxon>Corynebacteriaceae</taxon>
        <taxon>Corynebacterium</taxon>
    </lineage>
</organism>
<feature type="region of interest" description="Disordered" evidence="1">
    <location>
        <begin position="45"/>
        <end position="74"/>
    </location>
</feature>
<evidence type="ECO:0000313" key="4">
    <source>
        <dbReference type="Proteomes" id="UP000035548"/>
    </source>
</evidence>
<dbReference type="NCBIfam" id="NF045516">
    <property type="entry name" value="GlpR"/>
    <property type="match status" value="1"/>
</dbReference>
<reference evidence="4" key="2">
    <citation type="submission" date="2015-05" db="EMBL/GenBank/DDBJ databases">
        <title>Complete genome sequence of Corynebacterium uterequi DSM 45634, isolated from the uterus of a maiden mare.</title>
        <authorList>
            <person name="Ruckert C."/>
            <person name="Albersmeier A."/>
            <person name="Winkler A."/>
            <person name="Tauch A."/>
        </authorList>
    </citation>
    <scope>NUCLEOTIDE SEQUENCE [LARGE SCALE GENOMIC DNA]</scope>
    <source>
        <strain evidence="4">DSM 45634</strain>
    </source>
</reference>
<dbReference type="Proteomes" id="UP000035548">
    <property type="component" value="Chromosome"/>
</dbReference>
<gene>
    <name evidence="3" type="ORF">CUTER_03490</name>
</gene>
<sequence length="360" mass="39195">MSNGLIVVLIIAVWIFVLAPMVLKDQRAIRRSGDALEETRVLYQGGSSSLPTRRAPSVSSADVHATRQDDEEDYELVEARDDDAPLLIEEPVAARQQHVVDGEVVESLSADDGDDAHDEEPADADLDDAGTAAEDAPEQDYEAQHEAPVVAIDAVDFDETYVGPADLLHPTARAAAHSATPVPMDRDWDESDGYGGDAALSAEDVAFARARSGRGGWDPEREARRTARLYARRQRTVLGLLAAVVVAVVVAIVVGGWAWAAPAGVLGVAVLYLAALRNQVQQERELRRRRIHHLRRARLGVRQSGVSVQRRRHGAVIVELDDDSPDFDVLPVAEYTRSAGADVRDLHEARARRNRVLDAG</sequence>
<evidence type="ECO:0000256" key="2">
    <source>
        <dbReference type="SAM" id="Phobius"/>
    </source>
</evidence>
<feature type="region of interest" description="Disordered" evidence="1">
    <location>
        <begin position="109"/>
        <end position="144"/>
    </location>
</feature>
<evidence type="ECO:0000313" key="3">
    <source>
        <dbReference type="EMBL" id="AKK10706.1"/>
    </source>
</evidence>
<dbReference type="PATRIC" id="fig|1072256.5.peg.693"/>
<dbReference type="AlphaFoldDB" id="A0A0G3HBD3"/>
<reference evidence="3 4" key="1">
    <citation type="journal article" date="2015" name="Genome Announc.">
        <title>Virulence Factor Genes Detected in the Complete Genome Sequence of Corynebacterium uterequi DSM 45634, Isolated from the Uterus of a Maiden Mare.</title>
        <authorList>
            <person name="Ruckert C."/>
            <person name="Kriete M."/>
            <person name="Jaenicke S."/>
            <person name="Winkler A."/>
            <person name="Tauch A."/>
        </authorList>
    </citation>
    <scope>NUCLEOTIDE SEQUENCE [LARGE SCALE GENOMIC DNA]</scope>
    <source>
        <strain evidence="3 4">DSM 45634</strain>
    </source>
</reference>
<keyword evidence="2" id="KW-1133">Transmembrane helix</keyword>
<dbReference type="OrthoDB" id="3696421at2"/>